<dbReference type="GO" id="GO:0020037">
    <property type="term" value="F:heme binding"/>
    <property type="evidence" value="ECO:0007669"/>
    <property type="project" value="InterPro"/>
</dbReference>
<dbReference type="InterPro" id="IPR001128">
    <property type="entry name" value="Cyt_P450"/>
</dbReference>
<sequence length="507" mass="57382">MLSTNFSMDNFINKLDYRTLTYGVTIVLFVLFRLLRSVRTQRKVRALGVAAPSPPHSLPFGVDLLITALRKITRHEFSEWTRELLDIPGRTISMDLLSAQIILTADTENTKAVLSTKFSQFGKGEDFHHIWHDLMKDSVFATDGALWHSNKDYLRNYTAKSRPSDLDVTETHVKILLDKLSDDCVHDCLEDMDRFVLDLVSDVFFGESAGTQLTAEQPLRDAVEEMYEWNTRKSLLGRLGALLPGNAAASKVLDDYLDVVINRAVGREDFQSEEGMRARSTMLVSLLAQGTDKSRVKDQMLAILIGGKDPGAIVLVWIMYDLARHPEIMQRLRQEIHQTIGFDSLPTPKQLKSVTLLQNVIKEALRLHTPLGFNIRTAKADTSLPRGGGKNGQEPVAVLQGTHVIMSYSGIQCRPDIVGPTADEFDPDRWNSWTPALWEFLPFNHGPRICLGRNFAWTMMEYTVCRLCQTFEQFELVGRKAEDRMKVKIALNTKPAEAVMLRFRKSL</sequence>
<dbReference type="SUPFAM" id="SSF48264">
    <property type="entry name" value="Cytochrome P450"/>
    <property type="match status" value="1"/>
</dbReference>
<evidence type="ECO:0000256" key="8">
    <source>
        <dbReference type="RuleBase" id="RU000461"/>
    </source>
</evidence>
<keyword evidence="6 8" id="KW-0503">Monooxygenase</keyword>
<evidence type="ECO:0000256" key="1">
    <source>
        <dbReference type="ARBA" id="ARBA00001971"/>
    </source>
</evidence>
<feature type="transmembrane region" description="Helical" evidence="9">
    <location>
        <begin position="20"/>
        <end position="35"/>
    </location>
</feature>
<dbReference type="InterPro" id="IPR047146">
    <property type="entry name" value="Cyt_P450_E_CYP52_fungi"/>
</dbReference>
<comment type="caution">
    <text evidence="10">The sequence shown here is derived from an EMBL/GenBank/DDBJ whole genome shotgun (WGS) entry which is preliminary data.</text>
</comment>
<organism evidence="10 11">
    <name type="scientific">Lasiodiplodia hormozganensis</name>
    <dbReference type="NCBI Taxonomy" id="869390"/>
    <lineage>
        <taxon>Eukaryota</taxon>
        <taxon>Fungi</taxon>
        <taxon>Dikarya</taxon>
        <taxon>Ascomycota</taxon>
        <taxon>Pezizomycotina</taxon>
        <taxon>Dothideomycetes</taxon>
        <taxon>Dothideomycetes incertae sedis</taxon>
        <taxon>Botryosphaeriales</taxon>
        <taxon>Botryosphaeriaceae</taxon>
        <taxon>Lasiodiplodia</taxon>
    </lineage>
</organism>
<name>A0AA39XQ29_9PEZI</name>
<keyword evidence="4 8" id="KW-0560">Oxidoreductase</keyword>
<dbReference type="GO" id="GO:0016705">
    <property type="term" value="F:oxidoreductase activity, acting on paired donors, with incorporation or reduction of molecular oxygen"/>
    <property type="evidence" value="ECO:0007669"/>
    <property type="project" value="InterPro"/>
</dbReference>
<accession>A0AA39XQ29</accession>
<evidence type="ECO:0000256" key="9">
    <source>
        <dbReference type="SAM" id="Phobius"/>
    </source>
</evidence>
<evidence type="ECO:0000256" key="7">
    <source>
        <dbReference type="PIRSR" id="PIRSR602401-1"/>
    </source>
</evidence>
<dbReference type="InterPro" id="IPR036396">
    <property type="entry name" value="Cyt_P450_sf"/>
</dbReference>
<comment type="similarity">
    <text evidence="2 8">Belongs to the cytochrome P450 family.</text>
</comment>
<keyword evidence="9" id="KW-0812">Transmembrane</keyword>
<dbReference type="Proteomes" id="UP001175001">
    <property type="component" value="Unassembled WGS sequence"/>
</dbReference>
<evidence type="ECO:0000256" key="4">
    <source>
        <dbReference type="ARBA" id="ARBA00023002"/>
    </source>
</evidence>
<evidence type="ECO:0000256" key="5">
    <source>
        <dbReference type="ARBA" id="ARBA00023004"/>
    </source>
</evidence>
<dbReference type="PRINTS" id="PR00385">
    <property type="entry name" value="P450"/>
</dbReference>
<evidence type="ECO:0000256" key="2">
    <source>
        <dbReference type="ARBA" id="ARBA00010617"/>
    </source>
</evidence>
<proteinExistence type="inferred from homology"/>
<dbReference type="PRINTS" id="PR00463">
    <property type="entry name" value="EP450I"/>
</dbReference>
<evidence type="ECO:0000256" key="3">
    <source>
        <dbReference type="ARBA" id="ARBA00022723"/>
    </source>
</evidence>
<feature type="transmembrane region" description="Helical" evidence="9">
    <location>
        <begin position="301"/>
        <end position="320"/>
    </location>
</feature>
<keyword evidence="5 7" id="KW-0408">Iron</keyword>
<protein>
    <submittedName>
        <fullName evidence="10">Cytochrome P450</fullName>
    </submittedName>
</protein>
<dbReference type="GO" id="GO:0004497">
    <property type="term" value="F:monooxygenase activity"/>
    <property type="evidence" value="ECO:0007669"/>
    <property type="project" value="UniProtKB-KW"/>
</dbReference>
<dbReference type="PANTHER" id="PTHR24287:SF5">
    <property type="entry name" value="P450, PUTATIVE (EUROFUNG)-RELATED"/>
    <property type="match status" value="1"/>
</dbReference>
<feature type="binding site" description="axial binding residue" evidence="7">
    <location>
        <position position="450"/>
    </location>
    <ligand>
        <name>heme</name>
        <dbReference type="ChEBI" id="CHEBI:30413"/>
    </ligand>
    <ligandPart>
        <name>Fe</name>
        <dbReference type="ChEBI" id="CHEBI:18248"/>
    </ligandPart>
</feature>
<reference evidence="10" key="1">
    <citation type="submission" date="2023-06" db="EMBL/GenBank/DDBJ databases">
        <title>Multi-omics analyses reveal the molecular pathogenesis toolkit of Lasiodiplodia hormozganensis, a cross-kingdom pathogen.</title>
        <authorList>
            <person name="Felix C."/>
            <person name="Meneses R."/>
            <person name="Goncalves M.F.M."/>
            <person name="Tilleman L."/>
            <person name="Duarte A.S."/>
            <person name="Jorrin-Novo J.V."/>
            <person name="Van De Peer Y."/>
            <person name="Deforce D."/>
            <person name="Van Nieuwerburgh F."/>
            <person name="Esteves A.C."/>
            <person name="Alves A."/>
        </authorList>
    </citation>
    <scope>NUCLEOTIDE SEQUENCE</scope>
    <source>
        <strain evidence="10">CBS 339.90</strain>
    </source>
</reference>
<dbReference type="Gene3D" id="1.10.630.10">
    <property type="entry name" value="Cytochrome P450"/>
    <property type="match status" value="1"/>
</dbReference>
<comment type="cofactor">
    <cofactor evidence="1 7">
        <name>heme</name>
        <dbReference type="ChEBI" id="CHEBI:30413"/>
    </cofactor>
</comment>
<keyword evidence="7 8" id="KW-0349">Heme</keyword>
<dbReference type="Pfam" id="PF00067">
    <property type="entry name" value="p450"/>
    <property type="match status" value="1"/>
</dbReference>
<dbReference type="AlphaFoldDB" id="A0AA39XQ29"/>
<evidence type="ECO:0000256" key="6">
    <source>
        <dbReference type="ARBA" id="ARBA00023033"/>
    </source>
</evidence>
<keyword evidence="9" id="KW-1133">Transmembrane helix</keyword>
<keyword evidence="11" id="KW-1185">Reference proteome</keyword>
<keyword evidence="9" id="KW-0472">Membrane</keyword>
<gene>
    <name evidence="10" type="ORF">DIS24_g10136</name>
</gene>
<dbReference type="InterPro" id="IPR017972">
    <property type="entry name" value="Cyt_P450_CS"/>
</dbReference>
<evidence type="ECO:0000313" key="10">
    <source>
        <dbReference type="EMBL" id="KAK0638128.1"/>
    </source>
</evidence>
<keyword evidence="3 7" id="KW-0479">Metal-binding</keyword>
<dbReference type="GO" id="GO:0005506">
    <property type="term" value="F:iron ion binding"/>
    <property type="evidence" value="ECO:0007669"/>
    <property type="project" value="InterPro"/>
</dbReference>
<dbReference type="PROSITE" id="PS00086">
    <property type="entry name" value="CYTOCHROME_P450"/>
    <property type="match status" value="1"/>
</dbReference>
<evidence type="ECO:0000313" key="11">
    <source>
        <dbReference type="Proteomes" id="UP001175001"/>
    </source>
</evidence>
<dbReference type="PANTHER" id="PTHR24287">
    <property type="entry name" value="P450, PUTATIVE (EUROFUNG)-RELATED"/>
    <property type="match status" value="1"/>
</dbReference>
<dbReference type="InterPro" id="IPR002401">
    <property type="entry name" value="Cyt_P450_E_grp-I"/>
</dbReference>
<dbReference type="EMBL" id="JAUJDW010000102">
    <property type="protein sequence ID" value="KAK0638128.1"/>
    <property type="molecule type" value="Genomic_DNA"/>
</dbReference>